<evidence type="ECO:0000313" key="1">
    <source>
        <dbReference type="EMBL" id="GFP28928.1"/>
    </source>
</evidence>
<dbReference type="AlphaFoldDB" id="A0A6V8P9I1"/>
<sequence>SLGSPELLKLFCRAVQAASPVDSHLTPQPSPMPGYDHKIIMAAGTFVQGASSEFSADGPLRPPYTAFLQGGLTYEHCKLALAEVLAALKIQLY</sequence>
<dbReference type="PANTHER" id="PTHR46658:SF1">
    <property type="entry name" value="CYS OR MET METABOLISM PYRIDOXAL-PHOSPHATE-DEPENDENT ENZYME"/>
    <property type="match status" value="1"/>
</dbReference>
<dbReference type="PANTHER" id="PTHR46658">
    <property type="entry name" value="CYS OR MET METABOLISM PYRIDOXAL-PHOSPHATE-DEPENDENT ENZYME"/>
    <property type="match status" value="1"/>
</dbReference>
<organism evidence="1 2">
    <name type="scientific">Candidatus Hakubella thermalkaliphila</name>
    <dbReference type="NCBI Taxonomy" id="2754717"/>
    <lineage>
        <taxon>Bacteria</taxon>
        <taxon>Bacillati</taxon>
        <taxon>Actinomycetota</taxon>
        <taxon>Actinomycetota incertae sedis</taxon>
        <taxon>Candidatus Hakubellales</taxon>
        <taxon>Candidatus Hakubellaceae</taxon>
        <taxon>Candidatus Hakubella</taxon>
    </lineage>
</organism>
<feature type="non-terminal residue" evidence="1">
    <location>
        <position position="1"/>
    </location>
</feature>
<dbReference type="Proteomes" id="UP000591948">
    <property type="component" value="Unassembled WGS sequence"/>
</dbReference>
<dbReference type="InterPro" id="IPR009651">
    <property type="entry name" value="Met_g_lyase_put"/>
</dbReference>
<protein>
    <recommendedName>
        <fullName evidence="3">Aluminum resistance protein</fullName>
    </recommendedName>
</protein>
<dbReference type="RefSeq" id="WP_176234127.1">
    <property type="nucleotide sequence ID" value="NZ_BLRY01000513.1"/>
</dbReference>
<comment type="caution">
    <text evidence="1">The sequence shown here is derived from an EMBL/GenBank/DDBJ whole genome shotgun (WGS) entry which is preliminary data.</text>
</comment>
<proteinExistence type="predicted"/>
<name>A0A6V8P9I1_9ACTN</name>
<dbReference type="Gene3D" id="3.90.1150.60">
    <property type="entry name" value="Methioning gamme-lyase, C-terminal domain"/>
    <property type="match status" value="1"/>
</dbReference>
<dbReference type="Pfam" id="PF06838">
    <property type="entry name" value="Met_gamma_lyase"/>
    <property type="match status" value="1"/>
</dbReference>
<accession>A0A6V8P9I1</accession>
<dbReference type="EMBL" id="BLRY01000513">
    <property type="protein sequence ID" value="GFP28928.1"/>
    <property type="molecule type" value="Genomic_DNA"/>
</dbReference>
<gene>
    <name evidence="1" type="ORF">HKBW3S33_02344</name>
</gene>
<evidence type="ECO:0000313" key="2">
    <source>
        <dbReference type="Proteomes" id="UP000591948"/>
    </source>
</evidence>
<reference evidence="1 2" key="1">
    <citation type="journal article" date="2020" name="Front. Microbiol.">
        <title>Single-cell genomics of novel Actinobacteria with the Wood-Ljungdahl pathway discovered in a serpentinizing system.</title>
        <authorList>
            <person name="Merino N."/>
            <person name="Kawai M."/>
            <person name="Boyd E.S."/>
            <person name="Colman D.R."/>
            <person name="McGlynn S.E."/>
            <person name="Nealson K.H."/>
            <person name="Kurokawa K."/>
            <person name="Hongoh Y."/>
        </authorList>
    </citation>
    <scope>NUCLEOTIDE SEQUENCE [LARGE SCALE GENOMIC DNA]</scope>
    <source>
        <strain evidence="1 2">S33</strain>
    </source>
</reference>
<evidence type="ECO:0008006" key="3">
    <source>
        <dbReference type="Google" id="ProtNLM"/>
    </source>
</evidence>
<keyword evidence="2" id="KW-1185">Reference proteome</keyword>